<name>A0A8J3K5G8_9ACTN</name>
<dbReference type="RefSeq" id="WP_191842653.1">
    <property type="nucleotide sequence ID" value="NZ_BAAALB010000027.1"/>
</dbReference>
<gene>
    <name evidence="1" type="ORF">Cch02nite_65260</name>
</gene>
<dbReference type="Proteomes" id="UP000619293">
    <property type="component" value="Unassembled WGS sequence"/>
</dbReference>
<keyword evidence="2" id="KW-1185">Reference proteome</keyword>
<reference evidence="1 2" key="1">
    <citation type="submission" date="2021-01" db="EMBL/GenBank/DDBJ databases">
        <title>Whole genome shotgun sequence of Catellatospora chokoriensis NBRC 107358.</title>
        <authorList>
            <person name="Komaki H."/>
            <person name="Tamura T."/>
        </authorList>
    </citation>
    <scope>NUCLEOTIDE SEQUENCE [LARGE SCALE GENOMIC DNA]</scope>
    <source>
        <strain evidence="1 2">NBRC 107358</strain>
    </source>
</reference>
<evidence type="ECO:0000313" key="2">
    <source>
        <dbReference type="Proteomes" id="UP000619293"/>
    </source>
</evidence>
<protein>
    <recommendedName>
        <fullName evidence="3">SIR2-like domain-containing protein</fullName>
    </recommendedName>
</protein>
<comment type="caution">
    <text evidence="1">The sequence shown here is derived from an EMBL/GenBank/DDBJ whole genome shotgun (WGS) entry which is preliminary data.</text>
</comment>
<accession>A0A8J3K5G8</accession>
<dbReference type="EMBL" id="BONG01000055">
    <property type="protein sequence ID" value="GIF93082.1"/>
    <property type="molecule type" value="Genomic_DNA"/>
</dbReference>
<evidence type="ECO:0000313" key="1">
    <source>
        <dbReference type="EMBL" id="GIF93082.1"/>
    </source>
</evidence>
<organism evidence="1 2">
    <name type="scientific">Catellatospora chokoriensis</name>
    <dbReference type="NCBI Taxonomy" id="310353"/>
    <lineage>
        <taxon>Bacteria</taxon>
        <taxon>Bacillati</taxon>
        <taxon>Actinomycetota</taxon>
        <taxon>Actinomycetes</taxon>
        <taxon>Micromonosporales</taxon>
        <taxon>Micromonosporaceae</taxon>
        <taxon>Catellatospora</taxon>
    </lineage>
</organism>
<proteinExistence type="predicted"/>
<sequence>MTHVFILGAGFSKAVGNAMPTLVELREDVLERLDSAPDLEPFGNDLEQWLSYLGADQPWLTDADNLRNRALFSDVAQIIHDVVAEKETAVREKEPVEWLAPLASRWAADQATIITFNYDLLVERALMAQHAVSTLADLYAIPLSTRWPAGTSAFVSAGPPLGPVPRLMKLHGSLNWRYSGINAPITDELYLADSQASWQLPGETAVATSLRDEMLFSHKVPLIVPPTGSKSSWYANQALRTQWIMAAKAIWNAESLTVIGYSFPPTDLLVRHMVGQHWTPGRPAVVVDYSPRPVEAVQQLLRQPAVEQYTTADNAVADFVKAYCS</sequence>
<evidence type="ECO:0008006" key="3">
    <source>
        <dbReference type="Google" id="ProtNLM"/>
    </source>
</evidence>
<dbReference type="AlphaFoldDB" id="A0A8J3K5G8"/>